<dbReference type="SUPFAM" id="SSF52540">
    <property type="entry name" value="P-loop containing nucleoside triphosphate hydrolases"/>
    <property type="match status" value="1"/>
</dbReference>
<comment type="caution">
    <text evidence="1">The sequence shown here is derived from an EMBL/GenBank/DDBJ whole genome shotgun (WGS) entry which is preliminary data.</text>
</comment>
<dbReference type="InterPro" id="IPR027417">
    <property type="entry name" value="P-loop_NTPase"/>
</dbReference>
<dbReference type="Proteomes" id="UP001165060">
    <property type="component" value="Unassembled WGS sequence"/>
</dbReference>
<accession>A0ABQ6MSV0</accession>
<sequence>ALADNMECPFMETSAKSKINNEECFYEAVREINRMDEAARASTKTKKKAKFACNIL</sequence>
<evidence type="ECO:0000313" key="2">
    <source>
        <dbReference type="Proteomes" id="UP001165060"/>
    </source>
</evidence>
<organism evidence="1 2">
    <name type="scientific">Tetraparma gracilis</name>
    <dbReference type="NCBI Taxonomy" id="2962635"/>
    <lineage>
        <taxon>Eukaryota</taxon>
        <taxon>Sar</taxon>
        <taxon>Stramenopiles</taxon>
        <taxon>Ochrophyta</taxon>
        <taxon>Bolidophyceae</taxon>
        <taxon>Parmales</taxon>
        <taxon>Triparmaceae</taxon>
        <taxon>Tetraparma</taxon>
    </lineage>
</organism>
<dbReference type="InterPro" id="IPR001806">
    <property type="entry name" value="Small_GTPase"/>
</dbReference>
<dbReference type="PROSITE" id="PS51421">
    <property type="entry name" value="RAS"/>
    <property type="match status" value="1"/>
</dbReference>
<dbReference type="Pfam" id="PF00071">
    <property type="entry name" value="Ras"/>
    <property type="match status" value="1"/>
</dbReference>
<keyword evidence="2" id="KW-1185">Reference proteome</keyword>
<proteinExistence type="predicted"/>
<feature type="non-terminal residue" evidence="1">
    <location>
        <position position="1"/>
    </location>
</feature>
<dbReference type="EMBL" id="BRYB01004468">
    <property type="protein sequence ID" value="GMI31571.1"/>
    <property type="molecule type" value="Genomic_DNA"/>
</dbReference>
<gene>
    <name evidence="1" type="ORF">TeGR_g15070</name>
</gene>
<dbReference type="Gene3D" id="3.40.50.300">
    <property type="entry name" value="P-loop containing nucleotide triphosphate hydrolases"/>
    <property type="match status" value="1"/>
</dbReference>
<protein>
    <submittedName>
        <fullName evidence="1">Uncharacterized protein</fullName>
    </submittedName>
</protein>
<name>A0ABQ6MSV0_9STRA</name>
<reference evidence="1 2" key="1">
    <citation type="journal article" date="2023" name="Commun. Biol.">
        <title>Genome analysis of Parmales, the sister group of diatoms, reveals the evolutionary specialization of diatoms from phago-mixotrophs to photoautotrophs.</title>
        <authorList>
            <person name="Ban H."/>
            <person name="Sato S."/>
            <person name="Yoshikawa S."/>
            <person name="Yamada K."/>
            <person name="Nakamura Y."/>
            <person name="Ichinomiya M."/>
            <person name="Sato N."/>
            <person name="Blanc-Mathieu R."/>
            <person name="Endo H."/>
            <person name="Kuwata A."/>
            <person name="Ogata H."/>
        </authorList>
    </citation>
    <scope>NUCLEOTIDE SEQUENCE [LARGE SCALE GENOMIC DNA]</scope>
</reference>
<evidence type="ECO:0000313" key="1">
    <source>
        <dbReference type="EMBL" id="GMI31571.1"/>
    </source>
</evidence>